<keyword evidence="5" id="KW-1185">Reference proteome</keyword>
<organism evidence="2 4">
    <name type="scientific">Phytophthora rubi</name>
    <dbReference type="NCBI Taxonomy" id="129364"/>
    <lineage>
        <taxon>Eukaryota</taxon>
        <taxon>Sar</taxon>
        <taxon>Stramenopiles</taxon>
        <taxon>Oomycota</taxon>
        <taxon>Peronosporomycetes</taxon>
        <taxon>Peronosporales</taxon>
        <taxon>Peronosporaceae</taxon>
        <taxon>Phytophthora</taxon>
    </lineage>
</organism>
<gene>
    <name evidence="2" type="ORF">PR001_g18854</name>
    <name evidence="1" type="ORF">PR002_g21354</name>
    <name evidence="3" type="ORF">PR003_g22045</name>
</gene>
<evidence type="ECO:0000313" key="5">
    <source>
        <dbReference type="Proteomes" id="UP000434957"/>
    </source>
</evidence>
<dbReference type="AlphaFoldDB" id="A0A6A3K3J4"/>
<evidence type="ECO:0000313" key="6">
    <source>
        <dbReference type="Proteomes" id="UP000435112"/>
    </source>
</evidence>
<evidence type="ECO:0000313" key="1">
    <source>
        <dbReference type="EMBL" id="KAE8989769.1"/>
    </source>
</evidence>
<dbReference type="Proteomes" id="UP000434957">
    <property type="component" value="Unassembled WGS sequence"/>
</dbReference>
<dbReference type="EMBL" id="QXFU01002148">
    <property type="protein sequence ID" value="KAE8989769.1"/>
    <property type="molecule type" value="Genomic_DNA"/>
</dbReference>
<evidence type="ECO:0000313" key="2">
    <source>
        <dbReference type="EMBL" id="KAE9000177.1"/>
    </source>
</evidence>
<proteinExistence type="predicted"/>
<name>A0A6A3K3J4_9STRA</name>
<dbReference type="Proteomes" id="UP000429607">
    <property type="component" value="Unassembled WGS sequence"/>
</dbReference>
<accession>A0A6A3K3J4</accession>
<dbReference type="Proteomes" id="UP000435112">
    <property type="component" value="Unassembled WGS sequence"/>
</dbReference>
<protein>
    <submittedName>
        <fullName evidence="2">Uncharacterized protein</fullName>
    </submittedName>
</protein>
<evidence type="ECO:0000313" key="3">
    <source>
        <dbReference type="EMBL" id="KAE9303295.1"/>
    </source>
</evidence>
<evidence type="ECO:0000313" key="4">
    <source>
        <dbReference type="Proteomes" id="UP000429607"/>
    </source>
</evidence>
<sequence>MSTAAQLSLALVVVVDLSNERRLQRVASPVQPRACDLRTPRAVCKQQAADCSARSNTRTSWASAL</sequence>
<dbReference type="EMBL" id="QXFV01001697">
    <property type="protein sequence ID" value="KAE9000177.1"/>
    <property type="molecule type" value="Genomic_DNA"/>
</dbReference>
<comment type="caution">
    <text evidence="2">The sequence shown here is derived from an EMBL/GenBank/DDBJ whole genome shotgun (WGS) entry which is preliminary data.</text>
</comment>
<dbReference type="EMBL" id="QXFT01002136">
    <property type="protein sequence ID" value="KAE9303295.1"/>
    <property type="molecule type" value="Genomic_DNA"/>
</dbReference>
<reference evidence="4 6" key="1">
    <citation type="submission" date="2018-09" db="EMBL/GenBank/DDBJ databases">
        <title>Genomic investigation of the strawberry pathogen Phytophthora fragariae indicates pathogenicity is determined by transcriptional variation in three key races.</title>
        <authorList>
            <person name="Adams T.M."/>
            <person name="Armitage A.D."/>
            <person name="Sobczyk M.K."/>
            <person name="Bates H.J."/>
            <person name="Dunwell J.M."/>
            <person name="Nellist C.F."/>
            <person name="Harrison R.J."/>
        </authorList>
    </citation>
    <scope>NUCLEOTIDE SEQUENCE [LARGE SCALE GENOMIC DNA]</scope>
    <source>
        <strain evidence="2 4">SCRP249</strain>
        <strain evidence="1 6">SCRP324</strain>
        <strain evidence="3 5">SCRP333</strain>
    </source>
</reference>